<dbReference type="EMBL" id="CAJVPY010036375">
    <property type="protein sequence ID" value="CAG8801924.1"/>
    <property type="molecule type" value="Genomic_DNA"/>
</dbReference>
<evidence type="ECO:0000313" key="2">
    <source>
        <dbReference type="Proteomes" id="UP000789405"/>
    </source>
</evidence>
<keyword evidence="2" id="KW-1185">Reference proteome</keyword>
<dbReference type="Proteomes" id="UP000789405">
    <property type="component" value="Unassembled WGS sequence"/>
</dbReference>
<evidence type="ECO:0000313" key="1">
    <source>
        <dbReference type="EMBL" id="CAG8801924.1"/>
    </source>
</evidence>
<name>A0A9N9PAD0_9GLOM</name>
<dbReference type="OrthoDB" id="10359988at2759"/>
<organism evidence="1 2">
    <name type="scientific">Dentiscutata erythropus</name>
    <dbReference type="NCBI Taxonomy" id="1348616"/>
    <lineage>
        <taxon>Eukaryota</taxon>
        <taxon>Fungi</taxon>
        <taxon>Fungi incertae sedis</taxon>
        <taxon>Mucoromycota</taxon>
        <taxon>Glomeromycotina</taxon>
        <taxon>Glomeromycetes</taxon>
        <taxon>Diversisporales</taxon>
        <taxon>Gigasporaceae</taxon>
        <taxon>Dentiscutata</taxon>
    </lineage>
</organism>
<comment type="caution">
    <text evidence="1">The sequence shown here is derived from an EMBL/GenBank/DDBJ whole genome shotgun (WGS) entry which is preliminary data.</text>
</comment>
<gene>
    <name evidence="1" type="ORF">DERYTH_LOCUS23561</name>
</gene>
<dbReference type="AlphaFoldDB" id="A0A9N9PAD0"/>
<proteinExistence type="predicted"/>
<feature type="non-terminal residue" evidence="1">
    <location>
        <position position="1"/>
    </location>
</feature>
<sequence length="151" mass="18223">SGFYVIIMSKMYLSNRKKDILQVKICQKYSYETYISLKGLQAISLRKKELIKWLKEEQVTKAEKYFKLNFLYIFNLESYLKLYKNNFTLKEETWRLVFFLIGDIECIFDSICRIFGNNFTMIISDNDYHKQLNNEKSPAFVVKEFVRKQLD</sequence>
<reference evidence="1" key="1">
    <citation type="submission" date="2021-06" db="EMBL/GenBank/DDBJ databases">
        <authorList>
            <person name="Kallberg Y."/>
            <person name="Tangrot J."/>
            <person name="Rosling A."/>
        </authorList>
    </citation>
    <scope>NUCLEOTIDE SEQUENCE</scope>
    <source>
        <strain evidence="1">MA453B</strain>
    </source>
</reference>
<accession>A0A9N9PAD0</accession>
<protein>
    <submittedName>
        <fullName evidence="1">13360_t:CDS:1</fullName>
    </submittedName>
</protein>